<dbReference type="GeneID" id="30014185"/>
<evidence type="ECO:0000313" key="2">
    <source>
        <dbReference type="Proteomes" id="UP000078343"/>
    </source>
</evidence>
<gene>
    <name evidence="1" type="ORF">AYL99_10017</name>
</gene>
<sequence length="100" mass="11764">MHPWAIFFEGVDNPAGKVRKYRDWAVRIRTLSSELWQDLSKTLDAYEIFRLKHVVYFQDLPDSHPHLLAVHEIFDKLEMLKKTLQSLVERCNGLAQDLLA</sequence>
<reference evidence="1 2" key="1">
    <citation type="submission" date="2016-04" db="EMBL/GenBank/DDBJ databases">
        <title>Draft genome of Fonsecaea erecta CBS 125763.</title>
        <authorList>
            <person name="Weiss V.A."/>
            <person name="Vicente V.A."/>
            <person name="Raittz R.T."/>
            <person name="Moreno L.F."/>
            <person name="De Souza E.M."/>
            <person name="Pedrosa F.O."/>
            <person name="Steffens M.B."/>
            <person name="Faoro H."/>
            <person name="Tadra-Sfeir M.Z."/>
            <person name="Najafzadeh M.J."/>
            <person name="Felipe M.S."/>
            <person name="Teixeira M."/>
            <person name="Sun J."/>
            <person name="Xi L."/>
            <person name="Gomes R."/>
            <person name="De Azevedo C.M."/>
            <person name="Salgado C.G."/>
            <person name="Da Silva M.B."/>
            <person name="Nascimento M.F."/>
            <person name="Queiroz-Telles F."/>
            <person name="Attili D.S."/>
            <person name="Gorbushina A."/>
        </authorList>
    </citation>
    <scope>NUCLEOTIDE SEQUENCE [LARGE SCALE GENOMIC DNA]</scope>
    <source>
        <strain evidence="1 2">CBS 125763</strain>
    </source>
</reference>
<dbReference type="EMBL" id="LVYI01000010">
    <property type="protein sequence ID" value="OAP55865.1"/>
    <property type="molecule type" value="Genomic_DNA"/>
</dbReference>
<protein>
    <submittedName>
        <fullName evidence="1">Uncharacterized protein</fullName>
    </submittedName>
</protein>
<dbReference type="AlphaFoldDB" id="A0A178Z9W2"/>
<name>A0A178Z9W2_9EURO</name>
<organism evidence="1 2">
    <name type="scientific">Fonsecaea erecta</name>
    <dbReference type="NCBI Taxonomy" id="1367422"/>
    <lineage>
        <taxon>Eukaryota</taxon>
        <taxon>Fungi</taxon>
        <taxon>Dikarya</taxon>
        <taxon>Ascomycota</taxon>
        <taxon>Pezizomycotina</taxon>
        <taxon>Eurotiomycetes</taxon>
        <taxon>Chaetothyriomycetidae</taxon>
        <taxon>Chaetothyriales</taxon>
        <taxon>Herpotrichiellaceae</taxon>
        <taxon>Fonsecaea</taxon>
    </lineage>
</organism>
<dbReference type="Proteomes" id="UP000078343">
    <property type="component" value="Unassembled WGS sequence"/>
</dbReference>
<comment type="caution">
    <text evidence="1">The sequence shown here is derived from an EMBL/GenBank/DDBJ whole genome shotgun (WGS) entry which is preliminary data.</text>
</comment>
<proteinExistence type="predicted"/>
<keyword evidence="2" id="KW-1185">Reference proteome</keyword>
<dbReference type="RefSeq" id="XP_018689232.1">
    <property type="nucleotide sequence ID" value="XM_018841523.1"/>
</dbReference>
<accession>A0A178Z9W2</accession>
<evidence type="ECO:0000313" key="1">
    <source>
        <dbReference type="EMBL" id="OAP55865.1"/>
    </source>
</evidence>